<dbReference type="Gene3D" id="3.40.220.10">
    <property type="entry name" value="Leucine Aminopeptidase, subunit E, domain 1"/>
    <property type="match status" value="1"/>
</dbReference>
<name>A0A6J1S9H6_FRAOC</name>
<sequence>MQAVKVLRCSLTVRSSVIFKELLNHSLLYNQIYSNHQQGHFFATMTFAQDKDKYLNMSLDAKRKIYKCTSDGFNTLSDIETWPEYLQQHQSRLASQFANCKEKAGVEKKVVRPELAAKVSLWKGDITTLEIDSIVNAANKSLLGGGGVDGAIHRAAGGSLKEECRSLEGCKVGEAKITGGYMLPSKYVIHTVGPQGEKPKDLQSCYESCLALMKENNLKSIAFPCISTGIYGYPQDAAAKVALQAVRTYMEGNHEEVDRIIFCVFLPADVTIYENLLQLFFPTT</sequence>
<dbReference type="CDD" id="cd02908">
    <property type="entry name" value="Macro_OAADPr_deacetylase"/>
    <property type="match status" value="1"/>
</dbReference>
<dbReference type="GeneID" id="113204388"/>
<evidence type="ECO:0000259" key="1">
    <source>
        <dbReference type="PROSITE" id="PS51154"/>
    </source>
</evidence>
<proteinExistence type="predicted"/>
<dbReference type="AlphaFoldDB" id="A0A6J1S9H6"/>
<organism evidence="2 3">
    <name type="scientific">Frankliniella occidentalis</name>
    <name type="common">Western flower thrips</name>
    <name type="synonym">Euthrips occidentalis</name>
    <dbReference type="NCBI Taxonomy" id="133901"/>
    <lineage>
        <taxon>Eukaryota</taxon>
        <taxon>Metazoa</taxon>
        <taxon>Ecdysozoa</taxon>
        <taxon>Arthropoda</taxon>
        <taxon>Hexapoda</taxon>
        <taxon>Insecta</taxon>
        <taxon>Pterygota</taxon>
        <taxon>Neoptera</taxon>
        <taxon>Paraneoptera</taxon>
        <taxon>Thysanoptera</taxon>
        <taxon>Terebrantia</taxon>
        <taxon>Thripoidea</taxon>
        <taxon>Thripidae</taxon>
        <taxon>Frankliniella</taxon>
    </lineage>
</organism>
<dbReference type="InterPro" id="IPR043472">
    <property type="entry name" value="Macro_dom-like"/>
</dbReference>
<dbReference type="PANTHER" id="PTHR11106:SF27">
    <property type="entry name" value="MACRO DOMAIN-CONTAINING PROTEIN"/>
    <property type="match status" value="1"/>
</dbReference>
<dbReference type="SMART" id="SM00506">
    <property type="entry name" value="A1pp"/>
    <property type="match status" value="1"/>
</dbReference>
<dbReference type="PANTHER" id="PTHR11106">
    <property type="entry name" value="GANGLIOSIDE INDUCED DIFFERENTIATION ASSOCIATED PROTEIN 2-RELATED"/>
    <property type="match status" value="1"/>
</dbReference>
<dbReference type="GO" id="GO:0005654">
    <property type="term" value="C:nucleoplasm"/>
    <property type="evidence" value="ECO:0007669"/>
    <property type="project" value="TreeGrafter"/>
</dbReference>
<dbReference type="KEGG" id="foc:113204388"/>
<dbReference type="GO" id="GO:0006974">
    <property type="term" value="P:DNA damage response"/>
    <property type="evidence" value="ECO:0007669"/>
    <property type="project" value="TreeGrafter"/>
</dbReference>
<keyword evidence="2" id="KW-1185">Reference proteome</keyword>
<evidence type="ECO:0000313" key="3">
    <source>
        <dbReference type="RefSeq" id="XP_026275356.1"/>
    </source>
</evidence>
<protein>
    <submittedName>
        <fullName evidence="3">Macro domain-containing protein RSc0334</fullName>
    </submittedName>
</protein>
<reference evidence="3" key="1">
    <citation type="submission" date="2025-08" db="UniProtKB">
        <authorList>
            <consortium name="RefSeq"/>
        </authorList>
    </citation>
    <scope>IDENTIFICATION</scope>
    <source>
        <tissue evidence="3">Whole organism</tissue>
    </source>
</reference>
<dbReference type="InterPro" id="IPR002589">
    <property type="entry name" value="Macro_dom"/>
</dbReference>
<gene>
    <name evidence="3" type="primary">LOC113204388</name>
</gene>
<dbReference type="RefSeq" id="XP_026275356.1">
    <property type="nucleotide sequence ID" value="XM_026419571.2"/>
</dbReference>
<dbReference type="GO" id="GO:0140293">
    <property type="term" value="F:ADP-ribosylglutamate hydrolase activity"/>
    <property type="evidence" value="ECO:0007669"/>
    <property type="project" value="TreeGrafter"/>
</dbReference>
<dbReference type="GO" id="GO:0042278">
    <property type="term" value="P:purine nucleoside metabolic process"/>
    <property type="evidence" value="ECO:0007669"/>
    <property type="project" value="TreeGrafter"/>
</dbReference>
<dbReference type="OrthoDB" id="6133115at2759"/>
<dbReference type="SUPFAM" id="SSF52949">
    <property type="entry name" value="Macro domain-like"/>
    <property type="match status" value="1"/>
</dbReference>
<dbReference type="PROSITE" id="PS51154">
    <property type="entry name" value="MACRO"/>
    <property type="match status" value="1"/>
</dbReference>
<dbReference type="Proteomes" id="UP000504606">
    <property type="component" value="Unplaced"/>
</dbReference>
<dbReference type="GO" id="GO:0140291">
    <property type="term" value="P:peptidyl-glutamate ADP-deribosylation"/>
    <property type="evidence" value="ECO:0007669"/>
    <property type="project" value="TreeGrafter"/>
</dbReference>
<accession>A0A6J1S9H6</accession>
<dbReference type="Pfam" id="PF01661">
    <property type="entry name" value="Macro"/>
    <property type="match status" value="1"/>
</dbReference>
<feature type="domain" description="Macro" evidence="1">
    <location>
        <begin position="106"/>
        <end position="281"/>
    </location>
</feature>
<evidence type="ECO:0000313" key="2">
    <source>
        <dbReference type="Proteomes" id="UP000504606"/>
    </source>
</evidence>